<sequence length="328" mass="36412">MAAFLVVMTHAGSILGEPRYYAQEPLGGWLRGFRVGVDFFFVVSGFIIAYIHWNDLGNPGRLRSYMASRFSRVYPPYWIILIPLFLLYLAFPNAGQPSQRDPLNFVFSVLLMPFPVHPVLGVAWTLVHEMFFYSVFALLIVTQFSPKRVLLGWALVIIVLNLSFSPLAFPLSIFFNPFNLEFIVGVGSAVWLMRHRAPAPLCMAVAGLATFAGFLFFGQYVLETPLLARTVFGLSTVVSIIGFVELDRQGRVQVPAWLQLLGAASYSMYLVHGIAQSATLLALFKSGWGSLPMLVAVPLLAAVSVLAGVLYHLLVEQRIIRIARRALA</sequence>
<gene>
    <name evidence="3" type="ORF">SLNSH_20625</name>
</gene>
<dbReference type="GO" id="GO:0016020">
    <property type="term" value="C:membrane"/>
    <property type="evidence" value="ECO:0007669"/>
    <property type="project" value="TreeGrafter"/>
</dbReference>
<comment type="caution">
    <text evidence="3">The sequence shown here is derived from an EMBL/GenBank/DDBJ whole genome shotgun (WGS) entry which is preliminary data.</text>
</comment>
<feature type="transmembrane region" description="Helical" evidence="1">
    <location>
        <begin position="149"/>
        <end position="167"/>
    </location>
</feature>
<dbReference type="Proteomes" id="UP000239772">
    <property type="component" value="Unassembled WGS sequence"/>
</dbReference>
<accession>A0A2T1HNC6</accession>
<dbReference type="PANTHER" id="PTHR23028:SF131">
    <property type="entry name" value="BLR2367 PROTEIN"/>
    <property type="match status" value="1"/>
</dbReference>
<feature type="transmembrane region" description="Helical" evidence="1">
    <location>
        <begin position="32"/>
        <end position="53"/>
    </location>
</feature>
<dbReference type="PANTHER" id="PTHR23028">
    <property type="entry name" value="ACETYLTRANSFERASE"/>
    <property type="match status" value="1"/>
</dbReference>
<dbReference type="InterPro" id="IPR050879">
    <property type="entry name" value="Acyltransferase_3"/>
</dbReference>
<protein>
    <submittedName>
        <fullName evidence="3">Acyltransferase</fullName>
    </submittedName>
</protein>
<feature type="transmembrane region" description="Helical" evidence="1">
    <location>
        <begin position="119"/>
        <end position="142"/>
    </location>
</feature>
<keyword evidence="1" id="KW-1133">Transmembrane helix</keyword>
<proteinExistence type="predicted"/>
<name>A0A2T1HNC6_9HYPH</name>
<evidence type="ECO:0000313" key="4">
    <source>
        <dbReference type="Proteomes" id="UP000239772"/>
    </source>
</evidence>
<keyword evidence="3" id="KW-0012">Acyltransferase</keyword>
<feature type="transmembrane region" description="Helical" evidence="1">
    <location>
        <begin position="199"/>
        <end position="220"/>
    </location>
</feature>
<feature type="transmembrane region" description="Helical" evidence="1">
    <location>
        <begin position="226"/>
        <end position="244"/>
    </location>
</feature>
<feature type="domain" description="Acyltransferase 3" evidence="2">
    <location>
        <begin position="2"/>
        <end position="310"/>
    </location>
</feature>
<dbReference type="AlphaFoldDB" id="A0A2T1HNC6"/>
<feature type="transmembrane region" description="Helical" evidence="1">
    <location>
        <begin position="256"/>
        <end position="275"/>
    </location>
</feature>
<feature type="transmembrane region" description="Helical" evidence="1">
    <location>
        <begin position="295"/>
        <end position="315"/>
    </location>
</feature>
<reference evidence="4" key="1">
    <citation type="submission" date="2018-03" db="EMBL/GenBank/DDBJ databases">
        <authorList>
            <person name="Sun L."/>
            <person name="Liu H."/>
            <person name="Chen W."/>
            <person name="Huang K."/>
            <person name="Liu W."/>
            <person name="Gao X."/>
        </authorList>
    </citation>
    <scope>NUCLEOTIDE SEQUENCE [LARGE SCALE GENOMIC DNA]</scope>
    <source>
        <strain evidence="4">SH9</strain>
    </source>
</reference>
<feature type="transmembrane region" description="Helical" evidence="1">
    <location>
        <begin position="74"/>
        <end position="91"/>
    </location>
</feature>
<keyword evidence="1" id="KW-0812">Transmembrane</keyword>
<evidence type="ECO:0000259" key="2">
    <source>
        <dbReference type="Pfam" id="PF01757"/>
    </source>
</evidence>
<evidence type="ECO:0000256" key="1">
    <source>
        <dbReference type="SAM" id="Phobius"/>
    </source>
</evidence>
<keyword evidence="3" id="KW-0808">Transferase</keyword>
<dbReference type="Pfam" id="PF01757">
    <property type="entry name" value="Acyl_transf_3"/>
    <property type="match status" value="1"/>
</dbReference>
<dbReference type="GO" id="GO:0000271">
    <property type="term" value="P:polysaccharide biosynthetic process"/>
    <property type="evidence" value="ECO:0007669"/>
    <property type="project" value="TreeGrafter"/>
</dbReference>
<dbReference type="GO" id="GO:0016747">
    <property type="term" value="F:acyltransferase activity, transferring groups other than amino-acyl groups"/>
    <property type="evidence" value="ECO:0007669"/>
    <property type="project" value="InterPro"/>
</dbReference>
<keyword evidence="1" id="KW-0472">Membrane</keyword>
<evidence type="ECO:0000313" key="3">
    <source>
        <dbReference type="EMBL" id="PSC03137.1"/>
    </source>
</evidence>
<organism evidence="3 4">
    <name type="scientific">Alsobacter soli</name>
    <dbReference type="NCBI Taxonomy" id="2109933"/>
    <lineage>
        <taxon>Bacteria</taxon>
        <taxon>Pseudomonadati</taxon>
        <taxon>Pseudomonadota</taxon>
        <taxon>Alphaproteobacteria</taxon>
        <taxon>Hyphomicrobiales</taxon>
        <taxon>Alsobacteraceae</taxon>
        <taxon>Alsobacter</taxon>
    </lineage>
</organism>
<feature type="transmembrane region" description="Helical" evidence="1">
    <location>
        <begin position="173"/>
        <end position="192"/>
    </location>
</feature>
<dbReference type="InterPro" id="IPR002656">
    <property type="entry name" value="Acyl_transf_3_dom"/>
</dbReference>
<keyword evidence="4" id="KW-1185">Reference proteome</keyword>
<dbReference type="EMBL" id="PVZS01000031">
    <property type="protein sequence ID" value="PSC03137.1"/>
    <property type="molecule type" value="Genomic_DNA"/>
</dbReference>